<name>A0AAW0Q4M2_9GOBI</name>
<sequence>MLQEEKQEQKPTDPVLERSEAASDDSILYAHLEEESMESTRGEETLIVQGEVSTEEMLQEEGQEQQPTDPEEKEAVSVEVLSDKEISDRIVWTEEGLARWSQNASLSQALFELAQQKNLQVKATSVSVVCITVGNEKVSADGATREEASVKALSLTLEGLKNRPEQIQSQYYRAVQAVLLV</sequence>
<organism evidence="2 3">
    <name type="scientific">Mugilogobius chulae</name>
    <name type="common">yellowstripe goby</name>
    <dbReference type="NCBI Taxonomy" id="88201"/>
    <lineage>
        <taxon>Eukaryota</taxon>
        <taxon>Metazoa</taxon>
        <taxon>Chordata</taxon>
        <taxon>Craniata</taxon>
        <taxon>Vertebrata</taxon>
        <taxon>Euteleostomi</taxon>
        <taxon>Actinopterygii</taxon>
        <taxon>Neopterygii</taxon>
        <taxon>Teleostei</taxon>
        <taxon>Neoteleostei</taxon>
        <taxon>Acanthomorphata</taxon>
        <taxon>Gobiaria</taxon>
        <taxon>Gobiiformes</taxon>
        <taxon>Gobioidei</taxon>
        <taxon>Gobiidae</taxon>
        <taxon>Gobionellinae</taxon>
        <taxon>Mugilogobius</taxon>
    </lineage>
</organism>
<feature type="region of interest" description="Disordered" evidence="1">
    <location>
        <begin position="1"/>
        <end position="74"/>
    </location>
</feature>
<gene>
    <name evidence="2" type="ORF">WMY93_002783</name>
</gene>
<dbReference type="AlphaFoldDB" id="A0AAW0Q4M2"/>
<evidence type="ECO:0000313" key="3">
    <source>
        <dbReference type="Proteomes" id="UP001460270"/>
    </source>
</evidence>
<dbReference type="EMBL" id="JBBPFD010000002">
    <property type="protein sequence ID" value="KAK7939457.1"/>
    <property type="molecule type" value="Genomic_DNA"/>
</dbReference>
<accession>A0AAW0Q4M2</accession>
<comment type="caution">
    <text evidence="2">The sequence shown here is derived from an EMBL/GenBank/DDBJ whole genome shotgun (WGS) entry which is preliminary data.</text>
</comment>
<proteinExistence type="predicted"/>
<keyword evidence="3" id="KW-1185">Reference proteome</keyword>
<dbReference type="Proteomes" id="UP001460270">
    <property type="component" value="Unassembled WGS sequence"/>
</dbReference>
<protein>
    <submittedName>
        <fullName evidence="2">Uncharacterized protein</fullName>
    </submittedName>
</protein>
<evidence type="ECO:0000313" key="2">
    <source>
        <dbReference type="EMBL" id="KAK7939457.1"/>
    </source>
</evidence>
<evidence type="ECO:0000256" key="1">
    <source>
        <dbReference type="SAM" id="MobiDB-lite"/>
    </source>
</evidence>
<reference evidence="3" key="1">
    <citation type="submission" date="2024-04" db="EMBL/GenBank/DDBJ databases">
        <title>Salinicola lusitanus LLJ914,a marine bacterium isolated from the Okinawa Trough.</title>
        <authorList>
            <person name="Li J."/>
        </authorList>
    </citation>
    <scope>NUCLEOTIDE SEQUENCE [LARGE SCALE GENOMIC DNA]</scope>
</reference>
<feature type="compositionally biased region" description="Acidic residues" evidence="1">
    <location>
        <begin position="53"/>
        <end position="63"/>
    </location>
</feature>
<feature type="compositionally biased region" description="Basic and acidic residues" evidence="1">
    <location>
        <begin position="1"/>
        <end position="21"/>
    </location>
</feature>
<feature type="compositionally biased region" description="Basic and acidic residues" evidence="1">
    <location>
        <begin position="31"/>
        <end position="44"/>
    </location>
</feature>